<proteinExistence type="predicted"/>
<dbReference type="PROSITE" id="PS51318">
    <property type="entry name" value="TAT"/>
    <property type="match status" value="1"/>
</dbReference>
<dbReference type="EMBL" id="FNXG01000004">
    <property type="protein sequence ID" value="SEI05172.1"/>
    <property type="molecule type" value="Genomic_DNA"/>
</dbReference>
<dbReference type="GO" id="GO:0016788">
    <property type="term" value="F:hydrolase activity, acting on ester bonds"/>
    <property type="evidence" value="ECO:0007669"/>
    <property type="project" value="UniProtKB-ARBA"/>
</dbReference>
<sequence length="324" mass="34952">MVNRRNGLLGALALMAAGGAAALGLRRRRQAGPPMPPPLTPEDYRAALPPLAAPVPPVNVYHLGHSLVGRDMPALAAALGGALGGQDHAAQLGWGASLKHHWQGDESVPGFDAENAHPHFRPVRQVLESGWADVLVLTEMVELKAAIRWFHSAHYLAQWALLARQARPDLRIYLYESWHPLDDPEGWLDRIDRDLPTLWEEQILRRALAVPGVGPIYLIPGGQAMAAVARAAESGRIPGVTSREQLFGRDDAGALDPIHFSDLGALVVALTHVAVIHQRLPEPGTVPLTAAGGRLLEIAPDTLRALQDIVEATVRRFPQTGVPE</sequence>
<name>A0A1H6N4C8_9RHOB</name>
<dbReference type="InterPro" id="IPR036514">
    <property type="entry name" value="SGNH_hydro_sf"/>
</dbReference>
<accession>A0A1H6N4C8</accession>
<evidence type="ECO:0000313" key="2">
    <source>
        <dbReference type="Proteomes" id="UP000199125"/>
    </source>
</evidence>
<evidence type="ECO:0008006" key="3">
    <source>
        <dbReference type="Google" id="ProtNLM"/>
    </source>
</evidence>
<protein>
    <recommendedName>
        <fullName evidence="3">SGNH/GDSL hydrolase family protein</fullName>
    </recommendedName>
</protein>
<dbReference type="RefSeq" id="WP_090848409.1">
    <property type="nucleotide sequence ID" value="NZ_FNXG01000004.1"/>
</dbReference>
<dbReference type="Proteomes" id="UP000199125">
    <property type="component" value="Unassembled WGS sequence"/>
</dbReference>
<dbReference type="InterPro" id="IPR006311">
    <property type="entry name" value="TAT_signal"/>
</dbReference>
<gene>
    <name evidence="1" type="ORF">SAMN04488075_2492</name>
</gene>
<dbReference type="AlphaFoldDB" id="A0A1H6N4C8"/>
<reference evidence="2" key="1">
    <citation type="submission" date="2016-10" db="EMBL/GenBank/DDBJ databases">
        <authorList>
            <person name="Varghese N."/>
            <person name="Submissions S."/>
        </authorList>
    </citation>
    <scope>NUCLEOTIDE SEQUENCE [LARGE SCALE GENOMIC DNA]</scope>
    <source>
        <strain evidence="2">DSM 11593</strain>
    </source>
</reference>
<organism evidence="1 2">
    <name type="scientific">Paracoccus alkenifer</name>
    <dbReference type="NCBI Taxonomy" id="65735"/>
    <lineage>
        <taxon>Bacteria</taxon>
        <taxon>Pseudomonadati</taxon>
        <taxon>Pseudomonadota</taxon>
        <taxon>Alphaproteobacteria</taxon>
        <taxon>Rhodobacterales</taxon>
        <taxon>Paracoccaceae</taxon>
        <taxon>Paracoccus</taxon>
    </lineage>
</organism>
<dbReference type="Gene3D" id="3.40.50.1110">
    <property type="entry name" value="SGNH hydrolase"/>
    <property type="match status" value="1"/>
</dbReference>
<dbReference type="OrthoDB" id="8883291at2"/>
<dbReference type="STRING" id="65735.SAMN04488075_2492"/>
<evidence type="ECO:0000313" key="1">
    <source>
        <dbReference type="EMBL" id="SEI05172.1"/>
    </source>
</evidence>
<keyword evidence="2" id="KW-1185">Reference proteome</keyword>